<keyword evidence="5 7" id="KW-1133">Transmembrane helix</keyword>
<evidence type="ECO:0000256" key="9">
    <source>
        <dbReference type="PIRSR" id="PIRSR600715-1"/>
    </source>
</evidence>
<dbReference type="STRING" id="224999.GCA_001485475_01531"/>
<protein>
    <recommendedName>
        <fullName evidence="7 8">Phospho-N-acetylmuramoyl-pentapeptide-transferase</fullName>
        <ecNumber evidence="7 8">2.7.8.13</ecNumber>
    </recommendedName>
    <alternativeName>
        <fullName evidence="7">UDP-MurNAc-pentapeptide phosphotransferase</fullName>
    </alternativeName>
</protein>
<dbReference type="GO" id="GO:0046872">
    <property type="term" value="F:metal ion binding"/>
    <property type="evidence" value="ECO:0007669"/>
    <property type="project" value="UniProtKB-KW"/>
</dbReference>
<sequence length="316" mass="34483">MQNNFYAAAASYGMTILLGLWLIPVLHRLKFGQIVRTDGPLRHLEKTGTPTMGGIIFILPIAFCTLLFSGFSKDVLVVIASMICFGAIGFIDDFIKVAKRRSLGLGAKQKLALQLIFSLGLTSYVITNFKDPYNILMPFSHEMINLGFWYIPITMIIVIMGTVNSVNLTDGLDGLVAGVTAILTLMYTIFLVKNGYNSLTVPACAICGACLGFLVFNRHPAKVFMGDTGSLGLGGAIAAIAVLSRSHFYLAVFGIIFVVETLSVILQVISFKTTGKRIFKMSPIHHHFELCGWSEVKVVRTFWAATFIAGIIALLI</sequence>
<evidence type="ECO:0000256" key="8">
    <source>
        <dbReference type="NCBIfam" id="TIGR00445"/>
    </source>
</evidence>
<dbReference type="GO" id="GO:0008360">
    <property type="term" value="P:regulation of cell shape"/>
    <property type="evidence" value="ECO:0007669"/>
    <property type="project" value="UniProtKB-KW"/>
</dbReference>
<feature type="transmembrane region" description="Helical" evidence="7">
    <location>
        <begin position="223"/>
        <end position="242"/>
    </location>
</feature>
<dbReference type="Pfam" id="PF00953">
    <property type="entry name" value="Glycos_transf_4"/>
    <property type="match status" value="1"/>
</dbReference>
<dbReference type="GO" id="GO:0051301">
    <property type="term" value="P:cell division"/>
    <property type="evidence" value="ECO:0007669"/>
    <property type="project" value="UniProtKB-KW"/>
</dbReference>
<keyword evidence="7 9" id="KW-0479">Metal-binding</keyword>
<keyword evidence="4 7" id="KW-0812">Transmembrane</keyword>
<dbReference type="InterPro" id="IPR018480">
    <property type="entry name" value="PNAcMuramoyl-5peptid_Trfase_CS"/>
</dbReference>
<comment type="subcellular location">
    <subcellularLocation>
        <location evidence="7">Cell membrane</location>
        <topology evidence="7">Multi-pass membrane protein</topology>
    </subcellularLocation>
    <subcellularLocation>
        <location evidence="1">Membrane</location>
        <topology evidence="1">Multi-pass membrane protein</topology>
    </subcellularLocation>
</comment>
<dbReference type="NCBIfam" id="TIGR00445">
    <property type="entry name" value="mraY"/>
    <property type="match status" value="1"/>
</dbReference>
<proteinExistence type="inferred from homology"/>
<dbReference type="PANTHER" id="PTHR22926:SF5">
    <property type="entry name" value="PHOSPHO-N-ACETYLMURAMOYL-PENTAPEPTIDE-TRANSFERASE HOMOLOG"/>
    <property type="match status" value="1"/>
</dbReference>
<dbReference type="GO" id="GO:0051992">
    <property type="term" value="F:UDP-N-acetylmuramoyl-L-alanyl-D-glutamyl-meso-2,6-diaminopimelyl-D-alanyl-D-alanine:undecaprenyl-phosphate transferase activity"/>
    <property type="evidence" value="ECO:0007669"/>
    <property type="project" value="RHEA"/>
</dbReference>
<accession>A0A0U9HFE7</accession>
<evidence type="ECO:0000256" key="5">
    <source>
        <dbReference type="ARBA" id="ARBA00022989"/>
    </source>
</evidence>
<keyword evidence="7" id="KW-0131">Cell cycle</keyword>
<feature type="transmembrane region" description="Helical" evidence="7">
    <location>
        <begin position="198"/>
        <end position="216"/>
    </location>
</feature>
<keyword evidence="11" id="KW-1185">Reference proteome</keyword>
<organism evidence="10">
    <name type="scientific">Tepidanaerobacter syntrophicus</name>
    <dbReference type="NCBI Taxonomy" id="224999"/>
    <lineage>
        <taxon>Bacteria</taxon>
        <taxon>Bacillati</taxon>
        <taxon>Bacillota</taxon>
        <taxon>Clostridia</taxon>
        <taxon>Thermosediminibacterales</taxon>
        <taxon>Tepidanaerobacteraceae</taxon>
        <taxon>Tepidanaerobacter</taxon>
    </lineage>
</organism>
<comment type="pathway">
    <text evidence="7">Cell wall biogenesis; peptidoglycan biosynthesis.</text>
</comment>
<dbReference type="PROSITE" id="PS01348">
    <property type="entry name" value="MRAY_2"/>
    <property type="match status" value="1"/>
</dbReference>
<dbReference type="PANTHER" id="PTHR22926">
    <property type="entry name" value="PHOSPHO-N-ACETYLMURAMOYL-PENTAPEPTIDE-TRANSFERASE"/>
    <property type="match status" value="1"/>
</dbReference>
<dbReference type="RefSeq" id="WP_059032919.1">
    <property type="nucleotide sequence ID" value="NZ_BSDN01000001.1"/>
</dbReference>
<keyword evidence="7" id="KW-0573">Peptidoglycan synthesis</keyword>
<dbReference type="GO" id="GO:0008963">
    <property type="term" value="F:phospho-N-acetylmuramoyl-pentapeptide-transferase activity"/>
    <property type="evidence" value="ECO:0007669"/>
    <property type="project" value="UniProtKB-UniRule"/>
</dbReference>
<keyword evidence="7" id="KW-0961">Cell wall biogenesis/degradation</keyword>
<dbReference type="GO" id="GO:0071555">
    <property type="term" value="P:cell wall organization"/>
    <property type="evidence" value="ECO:0007669"/>
    <property type="project" value="UniProtKB-KW"/>
</dbReference>
<name>A0A0U9HFE7_9FIRM</name>
<keyword evidence="7" id="KW-1003">Cell membrane</keyword>
<feature type="transmembrane region" description="Helical" evidence="7">
    <location>
        <begin position="248"/>
        <end position="271"/>
    </location>
</feature>
<feature type="transmembrane region" description="Helical" evidence="7">
    <location>
        <begin position="147"/>
        <end position="167"/>
    </location>
</feature>
<reference evidence="10" key="1">
    <citation type="journal article" date="2016" name="Genome Announc.">
        <title>Draft Genome Sequence of the Syntrophic Lactate-Degrading Bacterium Tepidanaerobacter syntrophicus JLT.</title>
        <authorList>
            <person name="Matsuura N."/>
            <person name="Ohashi A."/>
            <person name="Tourlousse D.M."/>
            <person name="Sekiguchi Y."/>
        </authorList>
    </citation>
    <scope>NUCLEOTIDE SEQUENCE [LARGE SCALE GENOMIC DNA]</scope>
    <source>
        <strain evidence="10">JL</strain>
    </source>
</reference>
<feature type="binding site" evidence="9">
    <location>
        <position position="227"/>
    </location>
    <ligand>
        <name>Mg(2+)</name>
        <dbReference type="ChEBI" id="CHEBI:18420"/>
    </ligand>
</feature>
<dbReference type="InterPro" id="IPR000715">
    <property type="entry name" value="Glycosyl_transferase_4"/>
</dbReference>
<comment type="catalytic activity">
    <reaction evidence="7">
        <text>UDP-N-acetyl-alpha-D-muramoyl-L-alanyl-gamma-D-glutamyl-meso-2,6-diaminopimeloyl-D-alanyl-D-alanine + di-trans,octa-cis-undecaprenyl phosphate = di-trans,octa-cis-undecaprenyl diphospho-N-acetyl-alpha-D-muramoyl-L-alanyl-D-glutamyl-meso-2,6-diaminopimeloyl-D-alanyl-D-alanine + UMP</text>
        <dbReference type="Rhea" id="RHEA:28386"/>
        <dbReference type="ChEBI" id="CHEBI:57865"/>
        <dbReference type="ChEBI" id="CHEBI:60392"/>
        <dbReference type="ChEBI" id="CHEBI:61386"/>
        <dbReference type="ChEBI" id="CHEBI:61387"/>
        <dbReference type="EC" id="2.7.8.13"/>
    </reaction>
</comment>
<evidence type="ECO:0000256" key="2">
    <source>
        <dbReference type="ARBA" id="ARBA00005583"/>
    </source>
</evidence>
<evidence type="ECO:0000313" key="10">
    <source>
        <dbReference type="EMBL" id="GAQ25502.1"/>
    </source>
</evidence>
<dbReference type="Proteomes" id="UP000062160">
    <property type="component" value="Unassembled WGS sequence"/>
</dbReference>
<dbReference type="OrthoDB" id="9805475at2"/>
<dbReference type="InterPro" id="IPR003524">
    <property type="entry name" value="PNAcMuramoyl-5peptid_Trfase"/>
</dbReference>
<evidence type="ECO:0000256" key="4">
    <source>
        <dbReference type="ARBA" id="ARBA00022692"/>
    </source>
</evidence>
<comment type="similarity">
    <text evidence="2 7">Belongs to the glycosyltransferase 4 family. MraY subfamily.</text>
</comment>
<keyword evidence="7" id="KW-0132">Cell division</keyword>
<evidence type="ECO:0000256" key="3">
    <source>
        <dbReference type="ARBA" id="ARBA00022679"/>
    </source>
</evidence>
<dbReference type="HAMAP" id="MF_00038">
    <property type="entry name" value="MraY"/>
    <property type="match status" value="1"/>
</dbReference>
<dbReference type="UniPathway" id="UPA00219"/>
<dbReference type="EMBL" id="DF977002">
    <property type="protein sequence ID" value="GAQ25502.1"/>
    <property type="molecule type" value="Genomic_DNA"/>
</dbReference>
<keyword evidence="7 9" id="KW-0460">Magnesium</keyword>
<dbReference type="CDD" id="cd06852">
    <property type="entry name" value="GT_MraY"/>
    <property type="match status" value="1"/>
</dbReference>
<gene>
    <name evidence="7" type="primary">mraY</name>
    <name evidence="10" type="ORF">TSYNT_827</name>
</gene>
<evidence type="ECO:0000256" key="1">
    <source>
        <dbReference type="ARBA" id="ARBA00004141"/>
    </source>
</evidence>
<dbReference type="EC" id="2.7.8.13" evidence="7 8"/>
<keyword evidence="3 7" id="KW-0808">Transferase</keyword>
<dbReference type="AlphaFoldDB" id="A0A0U9HFE7"/>
<dbReference type="GO" id="GO:0005886">
    <property type="term" value="C:plasma membrane"/>
    <property type="evidence" value="ECO:0007669"/>
    <property type="project" value="UniProtKB-SubCell"/>
</dbReference>
<evidence type="ECO:0000256" key="7">
    <source>
        <dbReference type="HAMAP-Rule" id="MF_00038"/>
    </source>
</evidence>
<comment type="cofactor">
    <cofactor evidence="7 9">
        <name>Mg(2+)</name>
        <dbReference type="ChEBI" id="CHEBI:18420"/>
    </cofactor>
</comment>
<keyword evidence="6 7" id="KW-0472">Membrane</keyword>
<feature type="transmembrane region" description="Helical" evidence="7">
    <location>
        <begin position="174"/>
        <end position="192"/>
    </location>
</feature>
<dbReference type="GO" id="GO:0009252">
    <property type="term" value="P:peptidoglycan biosynthetic process"/>
    <property type="evidence" value="ECO:0007669"/>
    <property type="project" value="UniProtKB-UniRule"/>
</dbReference>
<evidence type="ECO:0000256" key="6">
    <source>
        <dbReference type="ARBA" id="ARBA00023136"/>
    </source>
</evidence>
<feature type="transmembrane region" description="Helical" evidence="7">
    <location>
        <begin position="47"/>
        <end position="69"/>
    </location>
</feature>
<feature type="transmembrane region" description="Helical" evidence="7">
    <location>
        <begin position="6"/>
        <end position="26"/>
    </location>
</feature>
<evidence type="ECO:0000313" key="11">
    <source>
        <dbReference type="Proteomes" id="UP000062160"/>
    </source>
</evidence>
<feature type="transmembrane region" description="Helical" evidence="7">
    <location>
        <begin position="75"/>
        <end position="91"/>
    </location>
</feature>
<keyword evidence="7" id="KW-0133">Cell shape</keyword>
<comment type="function">
    <text evidence="7">Catalyzes the initial step of the lipid cycle reactions in the biosynthesis of the cell wall peptidoglycan: transfers peptidoglycan precursor phospho-MurNAc-pentapeptide from UDP-MurNAc-pentapeptide onto the lipid carrier undecaprenyl phosphate, yielding undecaprenyl-pyrophosphoryl-MurNAc-pentapeptide, known as lipid I.</text>
</comment>
<feature type="binding site" evidence="9">
    <location>
        <position position="167"/>
    </location>
    <ligand>
        <name>Mg(2+)</name>
        <dbReference type="ChEBI" id="CHEBI:18420"/>
    </ligand>
</feature>
<dbReference type="PROSITE" id="PS01347">
    <property type="entry name" value="MRAY_1"/>
    <property type="match status" value="1"/>
</dbReference>